<protein>
    <submittedName>
        <fullName evidence="7">Anion transporter</fullName>
    </submittedName>
</protein>
<evidence type="ECO:0000256" key="3">
    <source>
        <dbReference type="ARBA" id="ARBA00022692"/>
    </source>
</evidence>
<name>F6D326_METPW</name>
<dbReference type="RefSeq" id="WP_013824891.1">
    <property type="nucleotide sequence ID" value="NC_015574.1"/>
</dbReference>
<keyword evidence="4 6" id="KW-1133">Transmembrane helix</keyword>
<dbReference type="InterPro" id="IPR030676">
    <property type="entry name" value="CitT-rel"/>
</dbReference>
<evidence type="ECO:0000256" key="5">
    <source>
        <dbReference type="ARBA" id="ARBA00023136"/>
    </source>
</evidence>
<dbReference type="STRING" id="868131.MSWAN_0346"/>
<feature type="transmembrane region" description="Helical" evidence="6">
    <location>
        <begin position="261"/>
        <end position="278"/>
    </location>
</feature>
<dbReference type="GO" id="GO:1905039">
    <property type="term" value="P:carboxylic acid transmembrane transport"/>
    <property type="evidence" value="ECO:0007669"/>
    <property type="project" value="UniProtKB-ARBA"/>
</dbReference>
<evidence type="ECO:0000256" key="1">
    <source>
        <dbReference type="ARBA" id="ARBA00004141"/>
    </source>
</evidence>
<dbReference type="GO" id="GO:0008514">
    <property type="term" value="F:organic anion transmembrane transporter activity"/>
    <property type="evidence" value="ECO:0007669"/>
    <property type="project" value="UniProtKB-ARBA"/>
</dbReference>
<feature type="transmembrane region" description="Helical" evidence="6">
    <location>
        <begin position="205"/>
        <end position="224"/>
    </location>
</feature>
<comment type="similarity">
    <text evidence="2">Belongs to the SLC13A/DASS transporter (TC 2.A.47) family. DIT1 subfamily.</text>
</comment>
<feature type="transmembrane region" description="Helical" evidence="6">
    <location>
        <begin position="349"/>
        <end position="380"/>
    </location>
</feature>
<evidence type="ECO:0000256" key="2">
    <source>
        <dbReference type="ARBA" id="ARBA00007349"/>
    </source>
</evidence>
<dbReference type="GO" id="GO:0005886">
    <property type="term" value="C:plasma membrane"/>
    <property type="evidence" value="ECO:0007669"/>
    <property type="project" value="TreeGrafter"/>
</dbReference>
<dbReference type="HOGENOM" id="CLU_005170_0_0_2"/>
<dbReference type="AlphaFoldDB" id="F6D326"/>
<feature type="transmembrane region" description="Helical" evidence="6">
    <location>
        <begin position="314"/>
        <end position="337"/>
    </location>
</feature>
<sequence>MNINKKAMGFVVAILAFIAIMLIPMHGLSYPGRAAIALLVFAIVMWGTETVPLPVTSIMIMFLLPLLGIESFTNAAVGFANPIIFLMIGGFILAEAIRKSGLAKRFTYFLLSKLGTSPSMSLFAAIFSTGLLSAWIENVVAFAMLLPIIKEIIPLMGVKDAEKGNSNFAKAMVLGASYGSLAGGFGTEIGTAPNLMAAAYTHLPFANWMVFGFPLAIILLLAIWKTLQWVFPPEVEGIIGGKETLTNTLSKLGSMSKTEKITAVILFFTIGLWVTTGFTGLDSYSVALIGAALYFITGVIDWKDAQKNIDWGLIIFFGGALALGAALLNSGAATYLIQDVLGMLGGNPATLVIMLVLMIIAVIFTQVMSNIALAAILVPIAVTLASAQGQPIGIYAVPVAIACSLSYMFPMADPTVAMAYGTGYVNVKEIFKAGLPMVIIGIIVSIAVILTIGIPFLG</sequence>
<evidence type="ECO:0000313" key="8">
    <source>
        <dbReference type="Proteomes" id="UP000009231"/>
    </source>
</evidence>
<feature type="transmembrane region" description="Helical" evidence="6">
    <location>
        <begin position="7"/>
        <end position="24"/>
    </location>
</feature>
<feature type="transmembrane region" description="Helical" evidence="6">
    <location>
        <begin position="392"/>
        <end position="410"/>
    </location>
</feature>
<dbReference type="NCBIfam" id="TIGR00785">
    <property type="entry name" value="dass"/>
    <property type="match status" value="1"/>
</dbReference>
<dbReference type="InterPro" id="IPR001898">
    <property type="entry name" value="SLC13A/DASS"/>
</dbReference>
<comment type="subcellular location">
    <subcellularLocation>
        <location evidence="1">Membrane</location>
        <topology evidence="1">Multi-pass membrane protein</topology>
    </subcellularLocation>
</comment>
<proteinExistence type="inferred from homology"/>
<dbReference type="eggNOG" id="arCOG00238">
    <property type="taxonomic scope" value="Archaea"/>
</dbReference>
<dbReference type="OrthoDB" id="19068at2157"/>
<feature type="transmembrane region" description="Helical" evidence="6">
    <location>
        <begin position="430"/>
        <end position="457"/>
    </location>
</feature>
<dbReference type="EMBL" id="CP002772">
    <property type="protein sequence ID" value="AEG17389.1"/>
    <property type="molecule type" value="Genomic_DNA"/>
</dbReference>
<feature type="transmembrane region" description="Helical" evidence="6">
    <location>
        <begin position="30"/>
        <end position="46"/>
    </location>
</feature>
<dbReference type="GeneID" id="10667830"/>
<dbReference type="Pfam" id="PF00939">
    <property type="entry name" value="Na_sulph_symp"/>
    <property type="match status" value="1"/>
</dbReference>
<dbReference type="KEGG" id="mew:MSWAN_0346"/>
<keyword evidence="8" id="KW-1185">Reference proteome</keyword>
<dbReference type="PIRSF" id="PIRSF002457">
    <property type="entry name" value="DASS"/>
    <property type="match status" value="1"/>
</dbReference>
<evidence type="ECO:0000256" key="6">
    <source>
        <dbReference type="SAM" id="Phobius"/>
    </source>
</evidence>
<feature type="transmembrane region" description="Helical" evidence="6">
    <location>
        <begin position="75"/>
        <end position="94"/>
    </location>
</feature>
<reference evidence="7 8" key="1">
    <citation type="journal article" date="2014" name="Int. J. Syst. Evol. Microbiol.">
        <title>Methanobacterium paludis sp. nov. and a novel strain of Methanobacterium lacus isolated from northern peatlands.</title>
        <authorList>
            <person name="Cadillo-Quiroz H."/>
            <person name="Brauer S.L."/>
            <person name="Goodson N."/>
            <person name="Yavitt J.B."/>
            <person name="Zinder S.H."/>
        </authorList>
    </citation>
    <scope>NUCLEOTIDE SEQUENCE [LARGE SCALE GENOMIC DNA]</scope>
    <source>
        <strain evidence="8">DSM 25820 / JCM 18151 / SWAN1</strain>
    </source>
</reference>
<gene>
    <name evidence="7" type="ordered locus">MSWAN_0346</name>
</gene>
<accession>F6D326</accession>
<evidence type="ECO:0000256" key="4">
    <source>
        <dbReference type="ARBA" id="ARBA00022989"/>
    </source>
</evidence>
<feature type="transmembrane region" description="Helical" evidence="6">
    <location>
        <begin position="168"/>
        <end position="185"/>
    </location>
</feature>
<dbReference type="PANTHER" id="PTHR10283">
    <property type="entry name" value="SOLUTE CARRIER FAMILY 13 MEMBER"/>
    <property type="match status" value="1"/>
</dbReference>
<dbReference type="PANTHER" id="PTHR10283:SF82">
    <property type="entry name" value="SOLUTE CARRIER FAMILY 13 MEMBER 2"/>
    <property type="match status" value="1"/>
</dbReference>
<dbReference type="Proteomes" id="UP000009231">
    <property type="component" value="Chromosome"/>
</dbReference>
<organism evidence="7 8">
    <name type="scientific">Methanobacterium paludis (strain DSM 25820 / JCM 18151 / SWAN1)</name>
    <dbReference type="NCBI Taxonomy" id="868131"/>
    <lineage>
        <taxon>Archaea</taxon>
        <taxon>Methanobacteriati</taxon>
        <taxon>Methanobacteriota</taxon>
        <taxon>Methanomada group</taxon>
        <taxon>Methanobacteria</taxon>
        <taxon>Methanobacteriales</taxon>
        <taxon>Methanobacteriaceae</taxon>
        <taxon>Methanobacterium</taxon>
    </lineage>
</organism>
<keyword evidence="3 6" id="KW-0812">Transmembrane</keyword>
<keyword evidence="5 6" id="KW-0472">Membrane</keyword>
<evidence type="ECO:0000313" key="7">
    <source>
        <dbReference type="EMBL" id="AEG17389.1"/>
    </source>
</evidence>